<evidence type="ECO:0000256" key="4">
    <source>
        <dbReference type="ARBA" id="ARBA00022927"/>
    </source>
</evidence>
<accession>A0A644YA80</accession>
<evidence type="ECO:0000256" key="6">
    <source>
        <dbReference type="ARBA" id="ARBA00023010"/>
    </source>
</evidence>
<keyword evidence="2" id="KW-0813">Transport</keyword>
<organism evidence="9">
    <name type="scientific">bioreactor metagenome</name>
    <dbReference type="NCBI Taxonomy" id="1076179"/>
    <lineage>
        <taxon>unclassified sequences</taxon>
        <taxon>metagenomes</taxon>
        <taxon>ecological metagenomes</taxon>
    </lineage>
</organism>
<keyword evidence="5 8" id="KW-1133">Transmembrane helix</keyword>
<keyword evidence="3 8" id="KW-0812">Transmembrane</keyword>
<evidence type="ECO:0000256" key="2">
    <source>
        <dbReference type="ARBA" id="ARBA00022448"/>
    </source>
</evidence>
<evidence type="ECO:0000256" key="5">
    <source>
        <dbReference type="ARBA" id="ARBA00022989"/>
    </source>
</evidence>
<dbReference type="GO" id="GO:0016020">
    <property type="term" value="C:membrane"/>
    <property type="evidence" value="ECO:0007669"/>
    <property type="project" value="UniProtKB-SubCell"/>
</dbReference>
<gene>
    <name evidence="9" type="primary">secE_18</name>
    <name evidence="9" type="ORF">SDC9_69486</name>
</gene>
<keyword evidence="7 8" id="KW-0472">Membrane</keyword>
<dbReference type="GO" id="GO:0006886">
    <property type="term" value="P:intracellular protein transport"/>
    <property type="evidence" value="ECO:0007669"/>
    <property type="project" value="InterPro"/>
</dbReference>
<dbReference type="GO" id="GO:0008320">
    <property type="term" value="F:protein transmembrane transporter activity"/>
    <property type="evidence" value="ECO:0007669"/>
    <property type="project" value="InterPro"/>
</dbReference>
<keyword evidence="4" id="KW-0653">Protein transport</keyword>
<comment type="caution">
    <text evidence="9">The sequence shown here is derived from an EMBL/GenBank/DDBJ whole genome shotgun (WGS) entry which is preliminary data.</text>
</comment>
<dbReference type="InterPro" id="IPR038379">
    <property type="entry name" value="SecE_sf"/>
</dbReference>
<evidence type="ECO:0000256" key="7">
    <source>
        <dbReference type="ARBA" id="ARBA00023136"/>
    </source>
</evidence>
<dbReference type="Pfam" id="PF00584">
    <property type="entry name" value="SecE"/>
    <property type="match status" value="1"/>
</dbReference>
<dbReference type="GO" id="GO:0009306">
    <property type="term" value="P:protein secretion"/>
    <property type="evidence" value="ECO:0007669"/>
    <property type="project" value="InterPro"/>
</dbReference>
<feature type="transmembrane region" description="Helical" evidence="8">
    <location>
        <begin position="39"/>
        <end position="65"/>
    </location>
</feature>
<proteinExistence type="predicted"/>
<protein>
    <submittedName>
        <fullName evidence="9">Protein translocase subunit SecE</fullName>
    </submittedName>
</protein>
<reference evidence="9" key="1">
    <citation type="submission" date="2019-08" db="EMBL/GenBank/DDBJ databases">
        <authorList>
            <person name="Kucharzyk K."/>
            <person name="Murdoch R.W."/>
            <person name="Higgins S."/>
            <person name="Loffler F."/>
        </authorList>
    </citation>
    <scope>NUCLEOTIDE SEQUENCE</scope>
</reference>
<comment type="subcellular location">
    <subcellularLocation>
        <location evidence="1">Membrane</location>
    </subcellularLocation>
</comment>
<dbReference type="EMBL" id="VSSQ01003940">
    <property type="protein sequence ID" value="MPM23024.1"/>
    <property type="molecule type" value="Genomic_DNA"/>
</dbReference>
<dbReference type="NCBIfam" id="TIGR00964">
    <property type="entry name" value="secE_bact"/>
    <property type="match status" value="1"/>
</dbReference>
<dbReference type="AlphaFoldDB" id="A0A644YA80"/>
<evidence type="ECO:0000256" key="8">
    <source>
        <dbReference type="SAM" id="Phobius"/>
    </source>
</evidence>
<evidence type="ECO:0000313" key="9">
    <source>
        <dbReference type="EMBL" id="MPM23024.1"/>
    </source>
</evidence>
<dbReference type="InterPro" id="IPR001901">
    <property type="entry name" value="Translocase_SecE/Sec61-g"/>
</dbReference>
<evidence type="ECO:0000256" key="3">
    <source>
        <dbReference type="ARBA" id="ARBA00022692"/>
    </source>
</evidence>
<keyword evidence="6" id="KW-0811">Translocation</keyword>
<dbReference type="Gene3D" id="1.20.5.1030">
    <property type="entry name" value="Preprotein translocase secy subunit"/>
    <property type="match status" value="1"/>
</dbReference>
<sequence>MAEEAKKKDRTRWFREMKSEMKKIVWTDRKTVAKDTGTVLLCSLLIGACIWIADYFLINGIQLIITFLK</sequence>
<dbReference type="GO" id="GO:0006605">
    <property type="term" value="P:protein targeting"/>
    <property type="evidence" value="ECO:0007669"/>
    <property type="project" value="InterPro"/>
</dbReference>
<dbReference type="InterPro" id="IPR005807">
    <property type="entry name" value="SecE_bac"/>
</dbReference>
<name>A0A644YA80_9ZZZZ</name>
<evidence type="ECO:0000256" key="1">
    <source>
        <dbReference type="ARBA" id="ARBA00004370"/>
    </source>
</evidence>